<dbReference type="OrthoDB" id="3162439at2759"/>
<dbReference type="EMBL" id="CDMY01000438">
    <property type="protein sequence ID" value="CEM12892.1"/>
    <property type="molecule type" value="Genomic_DNA"/>
</dbReference>
<feature type="compositionally biased region" description="Basic and acidic residues" evidence="1">
    <location>
        <begin position="316"/>
        <end position="330"/>
    </location>
</feature>
<sequence>MRGTWECLPYPTLNTPEDVCRFARGPAQFQNVWFAGDHSDAGGGWMYEHEDGKLTGQKGGHRLSHIPLMFMLKHMEAHGALLKSSWPSSAVTQRVSSTSYYGSSVRNYVYDLTGDVHDQTATAGWEGQISQLKKLASIPLIGNGAARMAAVTRPRGLFDCAAKQHTSPVLHHSVLDRFHYLGELPKSLCCYGMKAAEQAEIRFERTGRDETTGESSYTISIGAAGANTSHPIERRFKVRFTKPVIPDLGVPFKYEDGTRYPLWKLPTCWDAHLREACCMTQQLDPVCGVDSLHKMLPEYMALEQSQGQQCQHETEAAREEIKARQDEMRAKLKSSLRQAAGQPVTPNKKSKRKSSRKDNKL</sequence>
<dbReference type="PhylomeDB" id="A0A0G4FIF4"/>
<protein>
    <recommendedName>
        <fullName evidence="2">T6SS Phospholipase effector Tle1-like catalytic domain-containing protein</fullName>
    </recommendedName>
</protein>
<dbReference type="InParanoid" id="A0A0G4FIF4"/>
<evidence type="ECO:0000313" key="3">
    <source>
        <dbReference type="EMBL" id="CEM12892.1"/>
    </source>
</evidence>
<feature type="domain" description="T6SS Phospholipase effector Tle1-like catalytic" evidence="2">
    <location>
        <begin position="26"/>
        <end position="73"/>
    </location>
</feature>
<reference evidence="3 4" key="1">
    <citation type="submission" date="2014-11" db="EMBL/GenBank/DDBJ databases">
        <authorList>
            <person name="Zhu J."/>
            <person name="Qi W."/>
            <person name="Song R."/>
        </authorList>
    </citation>
    <scope>NUCLEOTIDE SEQUENCE [LARGE SCALE GENOMIC DNA]</scope>
</reference>
<organism evidence="3 4">
    <name type="scientific">Vitrella brassicaformis (strain CCMP3155)</name>
    <dbReference type="NCBI Taxonomy" id="1169540"/>
    <lineage>
        <taxon>Eukaryota</taxon>
        <taxon>Sar</taxon>
        <taxon>Alveolata</taxon>
        <taxon>Colpodellida</taxon>
        <taxon>Vitrellaceae</taxon>
        <taxon>Vitrella</taxon>
    </lineage>
</organism>
<proteinExistence type="predicted"/>
<dbReference type="AlphaFoldDB" id="A0A0G4FIF4"/>
<dbReference type="InterPro" id="IPR018712">
    <property type="entry name" value="Tle1-like_cat"/>
</dbReference>
<gene>
    <name evidence="3" type="ORF">Vbra_15483</name>
</gene>
<evidence type="ECO:0000259" key="2">
    <source>
        <dbReference type="Pfam" id="PF09994"/>
    </source>
</evidence>
<evidence type="ECO:0000313" key="4">
    <source>
        <dbReference type="Proteomes" id="UP000041254"/>
    </source>
</evidence>
<name>A0A0G4FIF4_VITBC</name>
<feature type="region of interest" description="Disordered" evidence="1">
    <location>
        <begin position="316"/>
        <end position="361"/>
    </location>
</feature>
<dbReference type="Pfam" id="PF09994">
    <property type="entry name" value="T6SS_Tle1-like_cat"/>
    <property type="match status" value="1"/>
</dbReference>
<keyword evidence="4" id="KW-1185">Reference proteome</keyword>
<evidence type="ECO:0000256" key="1">
    <source>
        <dbReference type="SAM" id="MobiDB-lite"/>
    </source>
</evidence>
<dbReference type="Proteomes" id="UP000041254">
    <property type="component" value="Unassembled WGS sequence"/>
</dbReference>
<accession>A0A0G4FIF4</accession>
<dbReference type="VEuPathDB" id="CryptoDB:Vbra_15483"/>